<sequence length="76" mass="8426">MERSPDQLCGARTFTPLSRNISVGFRVRVGRGVHNSTLFNTCGPQGPMIRRRKQRASSRRALALSSSPYAPQILVL</sequence>
<evidence type="ECO:0000313" key="2">
    <source>
        <dbReference type="Proteomes" id="UP001054945"/>
    </source>
</evidence>
<comment type="caution">
    <text evidence="1">The sequence shown here is derived from an EMBL/GenBank/DDBJ whole genome shotgun (WGS) entry which is preliminary data.</text>
</comment>
<evidence type="ECO:0000313" key="1">
    <source>
        <dbReference type="EMBL" id="GIY99477.1"/>
    </source>
</evidence>
<dbReference type="Proteomes" id="UP001054945">
    <property type="component" value="Unassembled WGS sequence"/>
</dbReference>
<proteinExistence type="predicted"/>
<organism evidence="1 2">
    <name type="scientific">Caerostris extrusa</name>
    <name type="common">Bark spider</name>
    <name type="synonym">Caerostris bankana</name>
    <dbReference type="NCBI Taxonomy" id="172846"/>
    <lineage>
        <taxon>Eukaryota</taxon>
        <taxon>Metazoa</taxon>
        <taxon>Ecdysozoa</taxon>
        <taxon>Arthropoda</taxon>
        <taxon>Chelicerata</taxon>
        <taxon>Arachnida</taxon>
        <taxon>Araneae</taxon>
        <taxon>Araneomorphae</taxon>
        <taxon>Entelegynae</taxon>
        <taxon>Araneoidea</taxon>
        <taxon>Araneidae</taxon>
        <taxon>Caerostris</taxon>
    </lineage>
</organism>
<gene>
    <name evidence="1" type="ORF">CEXT_626041</name>
</gene>
<accession>A0AAV4XWU2</accession>
<name>A0AAV4XWU2_CAEEX</name>
<dbReference type="AlphaFoldDB" id="A0AAV4XWU2"/>
<protein>
    <submittedName>
        <fullName evidence="1">Uncharacterized protein</fullName>
    </submittedName>
</protein>
<reference evidence="1 2" key="1">
    <citation type="submission" date="2021-06" db="EMBL/GenBank/DDBJ databases">
        <title>Caerostris extrusa draft genome.</title>
        <authorList>
            <person name="Kono N."/>
            <person name="Arakawa K."/>
        </authorList>
    </citation>
    <scope>NUCLEOTIDE SEQUENCE [LARGE SCALE GENOMIC DNA]</scope>
</reference>
<keyword evidence="2" id="KW-1185">Reference proteome</keyword>
<dbReference type="EMBL" id="BPLR01018423">
    <property type="protein sequence ID" value="GIY99477.1"/>
    <property type="molecule type" value="Genomic_DNA"/>
</dbReference>